<dbReference type="SUPFAM" id="SSF46689">
    <property type="entry name" value="Homeodomain-like"/>
    <property type="match status" value="1"/>
</dbReference>
<proteinExistence type="predicted"/>
<dbReference type="PROSITE" id="PS50977">
    <property type="entry name" value="HTH_TETR_2"/>
    <property type="match status" value="1"/>
</dbReference>
<evidence type="ECO:0000313" key="5">
    <source>
        <dbReference type="Proteomes" id="UP000254263"/>
    </source>
</evidence>
<keyword evidence="1 2" id="KW-0238">DNA-binding</keyword>
<dbReference type="Gene3D" id="1.10.357.10">
    <property type="entry name" value="Tetracycline Repressor, domain 2"/>
    <property type="match status" value="1"/>
</dbReference>
<evidence type="ECO:0000313" key="4">
    <source>
        <dbReference type="EMBL" id="SUB77864.1"/>
    </source>
</evidence>
<dbReference type="RefSeq" id="WP_018360566.1">
    <property type="nucleotide sequence ID" value="NZ_UGTI01000001.1"/>
</dbReference>
<evidence type="ECO:0000256" key="1">
    <source>
        <dbReference type="ARBA" id="ARBA00023125"/>
    </source>
</evidence>
<gene>
    <name evidence="4" type="ORF">NCTC13100_01009</name>
</gene>
<feature type="DNA-binding region" description="H-T-H motif" evidence="2">
    <location>
        <begin position="28"/>
        <end position="47"/>
    </location>
</feature>
<accession>A0A379DIS0</accession>
<evidence type="ECO:0000259" key="3">
    <source>
        <dbReference type="PROSITE" id="PS50977"/>
    </source>
</evidence>
<evidence type="ECO:0000256" key="2">
    <source>
        <dbReference type="PROSITE-ProRule" id="PRU00335"/>
    </source>
</evidence>
<reference evidence="4 5" key="1">
    <citation type="submission" date="2018-06" db="EMBL/GenBank/DDBJ databases">
        <authorList>
            <consortium name="Pathogen Informatics"/>
            <person name="Doyle S."/>
        </authorList>
    </citation>
    <scope>NUCLEOTIDE SEQUENCE [LARGE SCALE GENOMIC DNA]</scope>
    <source>
        <strain evidence="4 5">NCTC13100</strain>
    </source>
</reference>
<dbReference type="Pfam" id="PF00440">
    <property type="entry name" value="TetR_N"/>
    <property type="match status" value="1"/>
</dbReference>
<dbReference type="Proteomes" id="UP000254263">
    <property type="component" value="Unassembled WGS sequence"/>
</dbReference>
<name>A0A379DIS0_9PORP</name>
<dbReference type="AlphaFoldDB" id="A0A379DIS0"/>
<sequence length="197" mass="22619">MKDRDLTEKKILDAVGNIIIHEGFENVGVNSVAQKAGVSKMLIYRYFGSLDELITKYILQKDYWINITVDPVKSSNLSRSIKQLFRQQIAQLREDTTLKRLYRWELSAKNASTNRLREKREQNGCQLIKIVSELTHSSEKEVAALATILSASISYLALSEELNPTYNGINLQSEKGWEQIAEGMDLIIDLWLKQERQ</sequence>
<dbReference type="InterPro" id="IPR009057">
    <property type="entry name" value="Homeodomain-like_sf"/>
</dbReference>
<dbReference type="EMBL" id="UGTI01000001">
    <property type="protein sequence ID" value="SUB77864.1"/>
    <property type="molecule type" value="Genomic_DNA"/>
</dbReference>
<feature type="domain" description="HTH tetR-type" evidence="3">
    <location>
        <begin position="5"/>
        <end position="65"/>
    </location>
</feature>
<protein>
    <submittedName>
        <fullName evidence="4">Transcriptional regulator BetI</fullName>
    </submittedName>
</protein>
<organism evidence="4 5">
    <name type="scientific">Porphyromonas macacae</name>
    <dbReference type="NCBI Taxonomy" id="28115"/>
    <lineage>
        <taxon>Bacteria</taxon>
        <taxon>Pseudomonadati</taxon>
        <taxon>Bacteroidota</taxon>
        <taxon>Bacteroidia</taxon>
        <taxon>Bacteroidales</taxon>
        <taxon>Porphyromonadaceae</taxon>
        <taxon>Porphyromonas</taxon>
    </lineage>
</organism>
<dbReference type="InterPro" id="IPR001647">
    <property type="entry name" value="HTH_TetR"/>
</dbReference>
<dbReference type="GO" id="GO:0003677">
    <property type="term" value="F:DNA binding"/>
    <property type="evidence" value="ECO:0007669"/>
    <property type="project" value="UniProtKB-UniRule"/>
</dbReference>
<dbReference type="PRINTS" id="PR00455">
    <property type="entry name" value="HTHTETR"/>
</dbReference>